<protein>
    <submittedName>
        <fullName evidence="9">AzlC family ABC transporter permease</fullName>
    </submittedName>
</protein>
<dbReference type="PANTHER" id="PTHR34979:SF1">
    <property type="entry name" value="INNER MEMBRANE PROTEIN YGAZ"/>
    <property type="match status" value="1"/>
</dbReference>
<comment type="subcellular location">
    <subcellularLocation>
        <location evidence="1">Cell membrane</location>
        <topology evidence="1">Multi-pass membrane protein</topology>
    </subcellularLocation>
</comment>
<evidence type="ECO:0000256" key="3">
    <source>
        <dbReference type="ARBA" id="ARBA00022448"/>
    </source>
</evidence>
<comment type="similarity">
    <text evidence="2">Belongs to the AzlC family.</text>
</comment>
<evidence type="ECO:0000256" key="8">
    <source>
        <dbReference type="SAM" id="Phobius"/>
    </source>
</evidence>
<sequence>MNAPVDSLHSGLTPEQLRALQRSPRQCARHGFMQALPFVLVLLPFGMLFGVVASDAGLDLPQILGFTLLVLAGASQFTAVQLMTDHAPALVVIVSAVAVNLRMAMYSASLVPWLGTAPARDRAWLAYVLVDQNYALAIQHFEKHPRLRVEQRVAYFFGTIFATCVPWLIATLLGVWIGNAIPESWALDFAMPVTFIALIAPMLRSIPHMAAALVAVVAALAFAFLPSGLGLFIAAPLAMLTGAAVETLMERSKEARA</sequence>
<feature type="transmembrane region" description="Helical" evidence="8">
    <location>
        <begin position="87"/>
        <end position="104"/>
    </location>
</feature>
<keyword evidence="3" id="KW-0813">Transport</keyword>
<keyword evidence="4" id="KW-1003">Cell membrane</keyword>
<proteinExistence type="inferred from homology"/>
<feature type="transmembrane region" description="Helical" evidence="8">
    <location>
        <begin position="35"/>
        <end position="54"/>
    </location>
</feature>
<dbReference type="EMBL" id="JBHRXE010000020">
    <property type="protein sequence ID" value="MFC3569663.1"/>
    <property type="molecule type" value="Genomic_DNA"/>
</dbReference>
<organism evidence="9 10">
    <name type="scientific">Paracoccus simplex</name>
    <dbReference type="NCBI Taxonomy" id="2086346"/>
    <lineage>
        <taxon>Bacteria</taxon>
        <taxon>Pseudomonadati</taxon>
        <taxon>Pseudomonadota</taxon>
        <taxon>Alphaproteobacteria</taxon>
        <taxon>Rhodobacterales</taxon>
        <taxon>Paracoccaceae</taxon>
        <taxon>Paracoccus</taxon>
    </lineage>
</organism>
<keyword evidence="10" id="KW-1185">Reference proteome</keyword>
<accession>A0ABV7RZK9</accession>
<dbReference type="RefSeq" id="WP_379029807.1">
    <property type="nucleotide sequence ID" value="NZ_JBHRXE010000020.1"/>
</dbReference>
<feature type="transmembrane region" description="Helical" evidence="8">
    <location>
        <begin position="60"/>
        <end position="80"/>
    </location>
</feature>
<evidence type="ECO:0000313" key="10">
    <source>
        <dbReference type="Proteomes" id="UP001595596"/>
    </source>
</evidence>
<evidence type="ECO:0000256" key="1">
    <source>
        <dbReference type="ARBA" id="ARBA00004651"/>
    </source>
</evidence>
<evidence type="ECO:0000313" key="9">
    <source>
        <dbReference type="EMBL" id="MFC3569663.1"/>
    </source>
</evidence>
<evidence type="ECO:0000256" key="2">
    <source>
        <dbReference type="ARBA" id="ARBA00010735"/>
    </source>
</evidence>
<keyword evidence="7 8" id="KW-0472">Membrane</keyword>
<dbReference type="PANTHER" id="PTHR34979">
    <property type="entry name" value="INNER MEMBRANE PROTEIN YGAZ"/>
    <property type="match status" value="1"/>
</dbReference>
<feature type="transmembrane region" description="Helical" evidence="8">
    <location>
        <begin position="153"/>
        <end position="178"/>
    </location>
</feature>
<keyword evidence="6 8" id="KW-1133">Transmembrane helix</keyword>
<dbReference type="Pfam" id="PF03591">
    <property type="entry name" value="AzlC"/>
    <property type="match status" value="1"/>
</dbReference>
<gene>
    <name evidence="9" type="ORF">ACFOMP_09385</name>
</gene>
<dbReference type="InterPro" id="IPR011606">
    <property type="entry name" value="Brnchd-chn_aa_trnsp_permease"/>
</dbReference>
<comment type="caution">
    <text evidence="9">The sequence shown here is derived from an EMBL/GenBank/DDBJ whole genome shotgun (WGS) entry which is preliminary data.</text>
</comment>
<reference evidence="10" key="1">
    <citation type="journal article" date="2019" name="Int. J. Syst. Evol. Microbiol.">
        <title>The Global Catalogue of Microorganisms (GCM) 10K type strain sequencing project: providing services to taxonomists for standard genome sequencing and annotation.</title>
        <authorList>
            <consortium name="The Broad Institute Genomics Platform"/>
            <consortium name="The Broad Institute Genome Sequencing Center for Infectious Disease"/>
            <person name="Wu L."/>
            <person name="Ma J."/>
        </authorList>
    </citation>
    <scope>NUCLEOTIDE SEQUENCE [LARGE SCALE GENOMIC DNA]</scope>
    <source>
        <strain evidence="10">VKM B-3226</strain>
    </source>
</reference>
<name>A0ABV7RZK9_9RHOB</name>
<dbReference type="Proteomes" id="UP001595596">
    <property type="component" value="Unassembled WGS sequence"/>
</dbReference>
<feature type="transmembrane region" description="Helical" evidence="8">
    <location>
        <begin position="184"/>
        <end position="202"/>
    </location>
</feature>
<evidence type="ECO:0000256" key="7">
    <source>
        <dbReference type="ARBA" id="ARBA00023136"/>
    </source>
</evidence>
<feature type="transmembrane region" description="Helical" evidence="8">
    <location>
        <begin position="209"/>
        <end position="225"/>
    </location>
</feature>
<evidence type="ECO:0000256" key="4">
    <source>
        <dbReference type="ARBA" id="ARBA00022475"/>
    </source>
</evidence>
<evidence type="ECO:0000256" key="6">
    <source>
        <dbReference type="ARBA" id="ARBA00022989"/>
    </source>
</evidence>
<evidence type="ECO:0000256" key="5">
    <source>
        <dbReference type="ARBA" id="ARBA00022692"/>
    </source>
</evidence>
<keyword evidence="5 8" id="KW-0812">Transmembrane</keyword>